<comment type="caution">
    <text evidence="2">The sequence shown here is derived from an EMBL/GenBank/DDBJ whole genome shotgun (WGS) entry which is preliminary data.</text>
</comment>
<reference evidence="2" key="2">
    <citation type="submission" date="2020-09" db="EMBL/GenBank/DDBJ databases">
        <authorList>
            <person name="Sun Q."/>
            <person name="Zhou Y."/>
        </authorList>
    </citation>
    <scope>NUCLEOTIDE SEQUENCE</scope>
    <source>
        <strain evidence="2">CGMCC 1.15178</strain>
    </source>
</reference>
<dbReference type="RefSeq" id="WP_188991074.1">
    <property type="nucleotide sequence ID" value="NZ_BMHP01000001.1"/>
</dbReference>
<evidence type="ECO:0000313" key="3">
    <source>
        <dbReference type="Proteomes" id="UP000612456"/>
    </source>
</evidence>
<dbReference type="Proteomes" id="UP000612456">
    <property type="component" value="Unassembled WGS sequence"/>
</dbReference>
<accession>A0A917DQ77</accession>
<feature type="transmembrane region" description="Helical" evidence="1">
    <location>
        <begin position="7"/>
        <end position="29"/>
    </location>
</feature>
<dbReference type="AlphaFoldDB" id="A0A917DQ77"/>
<keyword evidence="1" id="KW-1133">Transmembrane helix</keyword>
<evidence type="ECO:0000256" key="1">
    <source>
        <dbReference type="SAM" id="Phobius"/>
    </source>
</evidence>
<feature type="transmembrane region" description="Helical" evidence="1">
    <location>
        <begin position="62"/>
        <end position="87"/>
    </location>
</feature>
<keyword evidence="1" id="KW-0472">Membrane</keyword>
<proteinExistence type="predicted"/>
<feature type="transmembrane region" description="Helical" evidence="1">
    <location>
        <begin position="35"/>
        <end position="55"/>
    </location>
</feature>
<name>A0A917DQ77_9BACL</name>
<keyword evidence="3" id="KW-1185">Reference proteome</keyword>
<feature type="transmembrane region" description="Helical" evidence="1">
    <location>
        <begin position="99"/>
        <end position="122"/>
    </location>
</feature>
<keyword evidence="1" id="KW-0812">Transmembrane</keyword>
<gene>
    <name evidence="2" type="ORF">GCM10010911_17960</name>
</gene>
<evidence type="ECO:0000313" key="2">
    <source>
        <dbReference type="EMBL" id="GGD60475.1"/>
    </source>
</evidence>
<protein>
    <submittedName>
        <fullName evidence="2">Uncharacterized protein</fullName>
    </submittedName>
</protein>
<organism evidence="2 3">
    <name type="scientific">Paenibacillus nasutitermitis</name>
    <dbReference type="NCBI Taxonomy" id="1652958"/>
    <lineage>
        <taxon>Bacteria</taxon>
        <taxon>Bacillati</taxon>
        <taxon>Bacillota</taxon>
        <taxon>Bacilli</taxon>
        <taxon>Bacillales</taxon>
        <taxon>Paenibacillaceae</taxon>
        <taxon>Paenibacillus</taxon>
    </lineage>
</organism>
<dbReference type="EMBL" id="BMHP01000001">
    <property type="protein sequence ID" value="GGD60475.1"/>
    <property type="molecule type" value="Genomic_DNA"/>
</dbReference>
<sequence length="130" mass="13768">MKEKLNWSLIIGLAALALVRPLMSLLGWLEKIGQPTASISISIVITIIWIAVAVLGRAERPLIHLTFTGLAYGGFAIVISAILSPILDGELRGPITNPFALVSVLATNAIWGFLAGLAAAAIQKKLKITD</sequence>
<reference evidence="2" key="1">
    <citation type="journal article" date="2014" name="Int. J. Syst. Evol. Microbiol.">
        <title>Complete genome sequence of Corynebacterium casei LMG S-19264T (=DSM 44701T), isolated from a smear-ripened cheese.</title>
        <authorList>
            <consortium name="US DOE Joint Genome Institute (JGI-PGF)"/>
            <person name="Walter F."/>
            <person name="Albersmeier A."/>
            <person name="Kalinowski J."/>
            <person name="Ruckert C."/>
        </authorList>
    </citation>
    <scope>NUCLEOTIDE SEQUENCE</scope>
    <source>
        <strain evidence="2">CGMCC 1.15178</strain>
    </source>
</reference>